<dbReference type="PANTHER" id="PTHR30086:SF20">
    <property type="entry name" value="ARGININE EXPORTER PROTEIN ARGO-RELATED"/>
    <property type="match status" value="1"/>
</dbReference>
<feature type="transmembrane region" description="Helical" evidence="6">
    <location>
        <begin position="6"/>
        <end position="24"/>
    </location>
</feature>
<evidence type="ECO:0000256" key="2">
    <source>
        <dbReference type="ARBA" id="ARBA00022475"/>
    </source>
</evidence>
<dbReference type="PANTHER" id="PTHR30086">
    <property type="entry name" value="ARGININE EXPORTER PROTEIN ARGO"/>
    <property type="match status" value="1"/>
</dbReference>
<evidence type="ECO:0000256" key="4">
    <source>
        <dbReference type="ARBA" id="ARBA00022989"/>
    </source>
</evidence>
<accession>A0A2I8VN94</accession>
<evidence type="ECO:0000256" key="1">
    <source>
        <dbReference type="ARBA" id="ARBA00004651"/>
    </source>
</evidence>
<keyword evidence="3 6" id="KW-0812">Transmembrane</keyword>
<dbReference type="GO" id="GO:0015171">
    <property type="term" value="F:amino acid transmembrane transporter activity"/>
    <property type="evidence" value="ECO:0007669"/>
    <property type="project" value="TreeGrafter"/>
</dbReference>
<organism evidence="7 8">
    <name type="scientific">Salinigranum rubrum</name>
    <dbReference type="NCBI Taxonomy" id="755307"/>
    <lineage>
        <taxon>Archaea</taxon>
        <taxon>Methanobacteriati</taxon>
        <taxon>Methanobacteriota</taxon>
        <taxon>Stenosarchaea group</taxon>
        <taxon>Halobacteria</taxon>
        <taxon>Halobacteriales</taxon>
        <taxon>Haloferacaceae</taxon>
        <taxon>Salinigranum</taxon>
    </lineage>
</organism>
<feature type="transmembrane region" description="Helical" evidence="6">
    <location>
        <begin position="36"/>
        <end position="65"/>
    </location>
</feature>
<feature type="transmembrane region" description="Helical" evidence="6">
    <location>
        <begin position="108"/>
        <end position="133"/>
    </location>
</feature>
<evidence type="ECO:0000256" key="3">
    <source>
        <dbReference type="ARBA" id="ARBA00022692"/>
    </source>
</evidence>
<keyword evidence="8" id="KW-1185">Reference proteome</keyword>
<dbReference type="EMBL" id="CP026309">
    <property type="protein sequence ID" value="AUV83393.1"/>
    <property type="molecule type" value="Genomic_DNA"/>
</dbReference>
<dbReference type="Pfam" id="PF01810">
    <property type="entry name" value="LysE"/>
    <property type="match status" value="1"/>
</dbReference>
<evidence type="ECO:0000313" key="8">
    <source>
        <dbReference type="Proteomes" id="UP000236584"/>
    </source>
</evidence>
<gene>
    <name evidence="7" type="ORF">C2R22_18530</name>
</gene>
<dbReference type="InterPro" id="IPR001123">
    <property type="entry name" value="LeuE-type"/>
</dbReference>
<keyword evidence="2" id="KW-1003">Cell membrane</keyword>
<dbReference type="Proteomes" id="UP000236584">
    <property type="component" value="Chromosome"/>
</dbReference>
<dbReference type="AlphaFoldDB" id="A0A2I8VN94"/>
<protein>
    <submittedName>
        <fullName evidence="7">Lysine transporter LysE</fullName>
    </submittedName>
</protein>
<evidence type="ECO:0000256" key="6">
    <source>
        <dbReference type="SAM" id="Phobius"/>
    </source>
</evidence>
<evidence type="ECO:0000256" key="5">
    <source>
        <dbReference type="ARBA" id="ARBA00023136"/>
    </source>
</evidence>
<comment type="subcellular location">
    <subcellularLocation>
        <location evidence="1">Cell membrane</location>
        <topology evidence="1">Multi-pass membrane protein</topology>
    </subcellularLocation>
</comment>
<keyword evidence="4 6" id="KW-1133">Transmembrane helix</keyword>
<dbReference type="KEGG" id="srub:C2R22_18530"/>
<keyword evidence="5 6" id="KW-0472">Membrane</keyword>
<dbReference type="GO" id="GO:0005886">
    <property type="term" value="C:plasma membrane"/>
    <property type="evidence" value="ECO:0007669"/>
    <property type="project" value="UniProtKB-SubCell"/>
</dbReference>
<name>A0A2I8VN94_9EURY</name>
<feature type="transmembrane region" description="Helical" evidence="6">
    <location>
        <begin position="180"/>
        <end position="199"/>
    </location>
</feature>
<proteinExistence type="predicted"/>
<feature type="transmembrane region" description="Helical" evidence="6">
    <location>
        <begin position="145"/>
        <end position="168"/>
    </location>
</feature>
<reference evidence="7 8" key="1">
    <citation type="submission" date="2018-01" db="EMBL/GenBank/DDBJ databases">
        <title>Complete genome sequence of Salinigranum rubrum GX10T, an extremely halophilic archaeon isolated from a marine solar saltern.</title>
        <authorList>
            <person name="Han S."/>
        </authorList>
    </citation>
    <scope>NUCLEOTIDE SEQUENCE [LARGE SCALE GENOMIC DNA]</scope>
    <source>
        <strain evidence="7 8">GX10</strain>
    </source>
</reference>
<evidence type="ECO:0000313" key="7">
    <source>
        <dbReference type="EMBL" id="AUV83393.1"/>
    </source>
</evidence>
<sequence>MLVRGIVLGVSIAAPVGPIGVLCIQRTLSNGRRSGFVSGLGAASADAVYGAVAGFGITTLSAFLLDAETEIRVVGGVLLLLVGVRAFRAEPAEMADGTETSGGLLEDYGSTFLLTITNPVTILAFVGVFAGLGVGLTGDYLDASVLVLGVFAGSALWWLCLSVGVDSLRAHVTPRVMRRVNQLAGGVVVGFGLLALWSVL</sequence>